<comment type="caution">
    <text evidence="1">The sequence shown here is derived from an EMBL/GenBank/DDBJ whole genome shotgun (WGS) entry which is preliminary data.</text>
</comment>
<evidence type="ECO:0000313" key="1">
    <source>
        <dbReference type="EMBL" id="OCA68184.1"/>
    </source>
</evidence>
<reference evidence="1 2" key="1">
    <citation type="submission" date="2016-07" db="EMBL/GenBank/DDBJ databases">
        <authorList>
            <person name="Jeong J.-J."/>
            <person name="Kim D.W."/>
            <person name="Sang M.K."/>
            <person name="Choi I.-G."/>
            <person name="Kim K.D."/>
        </authorList>
    </citation>
    <scope>NUCLEOTIDE SEQUENCE [LARGE SCALE GENOMIC DNA]</scope>
    <source>
        <strain evidence="1 2">UTM-3</strain>
    </source>
</reference>
<organism evidence="1 2">
    <name type="scientific">Chryseobacterium artocarpi</name>
    <dbReference type="NCBI Taxonomy" id="1414727"/>
    <lineage>
        <taxon>Bacteria</taxon>
        <taxon>Pseudomonadati</taxon>
        <taxon>Bacteroidota</taxon>
        <taxon>Flavobacteriia</taxon>
        <taxon>Flavobacteriales</taxon>
        <taxon>Weeksellaceae</taxon>
        <taxon>Chryseobacterium group</taxon>
        <taxon>Chryseobacterium</taxon>
    </lineage>
</organism>
<gene>
    <name evidence="1" type="ORF">BBI01_20390</name>
</gene>
<sequence>MITYMTLPGDTLEKIASDLKVENPDYLRKFHNKHCAVYDRLVEPIQLKSGTLLLIPFGEEISKLNKEINENGDSLYFHPPQGKITFPIPLLGGIYTIRHQKLQDGEILSSYQYETELKYLRAEKNDHFLSLQIFGSRKDGIESDSKVSSLAKACAALLFPVEIKVNTTGKLTDVKFFHSESVIKNELEALKKYFTDDLSAAYVDQVKAKIKNNDHIISSIQHTLPVQFLFGSFYRAKYKDWTDSEAYQEFLPWLSSASPIRFELYNRIFPKNQNSNDDTLKITQTGTSCDYRDLNQLYDKNHDYYEKYVAGNNPITCRHEAEYIFDRTNLMIQKVTGNFELQIGDVTENEVFIMEKQLK</sequence>
<dbReference type="AlphaFoldDB" id="A0A1B8Z9E4"/>
<evidence type="ECO:0008006" key="3">
    <source>
        <dbReference type="Google" id="ProtNLM"/>
    </source>
</evidence>
<dbReference type="RefSeq" id="WP_065396646.1">
    <property type="nucleotide sequence ID" value="NZ_MAYH01000050.1"/>
</dbReference>
<dbReference type="EMBL" id="MAYH01000050">
    <property type="protein sequence ID" value="OCA68184.1"/>
    <property type="molecule type" value="Genomic_DNA"/>
</dbReference>
<accession>A0A1B8Z9E4</accession>
<dbReference type="OrthoDB" id="1267051at2"/>
<name>A0A1B8Z9E4_9FLAO</name>
<keyword evidence="2" id="KW-1185">Reference proteome</keyword>
<proteinExistence type="predicted"/>
<evidence type="ECO:0000313" key="2">
    <source>
        <dbReference type="Proteomes" id="UP000092651"/>
    </source>
</evidence>
<protein>
    <recommendedName>
        <fullName evidence="3">LysM domain-containing protein</fullName>
    </recommendedName>
</protein>
<dbReference type="Proteomes" id="UP000092651">
    <property type="component" value="Unassembled WGS sequence"/>
</dbReference>